<dbReference type="AlphaFoldDB" id="A0A2U8E3S5"/>
<dbReference type="InterPro" id="IPR027795">
    <property type="entry name" value="CASTOR_ACT_dom"/>
</dbReference>
<organism evidence="2 3">
    <name type="scientific">Ereboglobus luteus</name>
    <dbReference type="NCBI Taxonomy" id="1796921"/>
    <lineage>
        <taxon>Bacteria</taxon>
        <taxon>Pseudomonadati</taxon>
        <taxon>Verrucomicrobiota</taxon>
        <taxon>Opitutia</taxon>
        <taxon>Opitutales</taxon>
        <taxon>Opitutaceae</taxon>
        <taxon>Ereboglobus</taxon>
    </lineage>
</organism>
<dbReference type="InterPro" id="IPR016540">
    <property type="entry name" value="UCP008459"/>
</dbReference>
<dbReference type="Proteomes" id="UP000244896">
    <property type="component" value="Chromosome"/>
</dbReference>
<feature type="domain" description="CASTOR ACT" evidence="1">
    <location>
        <begin position="61"/>
        <end position="122"/>
    </location>
</feature>
<dbReference type="SUPFAM" id="SSF55021">
    <property type="entry name" value="ACT-like"/>
    <property type="match status" value="2"/>
</dbReference>
<dbReference type="Pfam" id="PF13840">
    <property type="entry name" value="ACT_7"/>
    <property type="match status" value="1"/>
</dbReference>
<dbReference type="Gene3D" id="3.30.2130.10">
    <property type="entry name" value="VC0802-like"/>
    <property type="match status" value="1"/>
</dbReference>
<name>A0A2U8E3S5_9BACT</name>
<dbReference type="OrthoDB" id="5615858at2"/>
<dbReference type="KEGG" id="elut:CKA38_09745"/>
<dbReference type="CDD" id="cd04868">
    <property type="entry name" value="ACT_AK-like"/>
    <property type="match status" value="1"/>
</dbReference>
<dbReference type="RefSeq" id="WP_108825300.1">
    <property type="nucleotide sequence ID" value="NZ_CP023004.1"/>
</dbReference>
<reference evidence="2 3" key="1">
    <citation type="journal article" date="2018" name="Syst. Appl. Microbiol.">
        <title>Ereboglobus luteus gen. nov. sp. nov. from cockroach guts, and new insights into the oxygen relationship of the genera Opitutus and Didymococcus (Verrucomicrobia: Opitutaceae).</title>
        <authorList>
            <person name="Tegtmeier D."/>
            <person name="Belitz A."/>
            <person name="Radek R."/>
            <person name="Heimerl T."/>
            <person name="Brune A."/>
        </authorList>
    </citation>
    <scope>NUCLEOTIDE SEQUENCE [LARGE SCALE GENOMIC DNA]</scope>
    <source>
        <strain evidence="2 3">Ho45</strain>
    </source>
</reference>
<proteinExistence type="predicted"/>
<dbReference type="InterPro" id="IPR045865">
    <property type="entry name" value="ACT-like_dom_sf"/>
</dbReference>
<accession>A0A2U8E3S5</accession>
<keyword evidence="3" id="KW-1185">Reference proteome</keyword>
<dbReference type="InterPro" id="IPR051719">
    <property type="entry name" value="CASTOR_mTORC1"/>
</dbReference>
<dbReference type="PANTHER" id="PTHR31131">
    <property type="entry name" value="CHROMOSOME 1, WHOLE GENOME SHOTGUN SEQUENCE"/>
    <property type="match status" value="1"/>
</dbReference>
<evidence type="ECO:0000313" key="2">
    <source>
        <dbReference type="EMBL" id="AWI09491.1"/>
    </source>
</evidence>
<gene>
    <name evidence="2" type="ORF">CKA38_09745</name>
</gene>
<protein>
    <recommendedName>
        <fullName evidence="1">CASTOR ACT domain-containing protein</fullName>
    </recommendedName>
</protein>
<dbReference type="PANTHER" id="PTHR31131:SF6">
    <property type="entry name" value="CASTOR ACT DOMAIN-CONTAINING PROTEIN"/>
    <property type="match status" value="1"/>
</dbReference>
<dbReference type="PIRSF" id="PIRSF008459">
    <property type="entry name" value="UCP008459"/>
    <property type="match status" value="1"/>
</dbReference>
<evidence type="ECO:0000259" key="1">
    <source>
        <dbReference type="Pfam" id="PF13840"/>
    </source>
</evidence>
<evidence type="ECO:0000313" key="3">
    <source>
        <dbReference type="Proteomes" id="UP000244896"/>
    </source>
</evidence>
<sequence length="130" mass="13881">MQLRFQLLPGAYVVAKLAGSVPAFPMEAKPRALFSLTLTDDEVSLVCEEGGVPASAVCASIQRDWRVLKIEGVLDFSLVGILARITGVLSSKGISIFALSTYNTDYILVQSKSLPAAMSALRAEGYVISE</sequence>
<dbReference type="EMBL" id="CP023004">
    <property type="protein sequence ID" value="AWI09491.1"/>
    <property type="molecule type" value="Genomic_DNA"/>
</dbReference>